<name>A0AA35WZ79_GEOBA</name>
<reference evidence="1" key="1">
    <citation type="submission" date="2023-03" db="EMBL/GenBank/DDBJ databases">
        <authorList>
            <person name="Steffen K."/>
            <person name="Cardenas P."/>
        </authorList>
    </citation>
    <scope>NUCLEOTIDE SEQUENCE</scope>
</reference>
<feature type="non-terminal residue" evidence="1">
    <location>
        <position position="1"/>
    </location>
</feature>
<organism evidence="1 2">
    <name type="scientific">Geodia barretti</name>
    <name type="common">Barrett's horny sponge</name>
    <dbReference type="NCBI Taxonomy" id="519541"/>
    <lineage>
        <taxon>Eukaryota</taxon>
        <taxon>Metazoa</taxon>
        <taxon>Porifera</taxon>
        <taxon>Demospongiae</taxon>
        <taxon>Heteroscleromorpha</taxon>
        <taxon>Tetractinellida</taxon>
        <taxon>Astrophorina</taxon>
        <taxon>Geodiidae</taxon>
        <taxon>Geodia</taxon>
    </lineage>
</organism>
<accession>A0AA35WZ79</accession>
<keyword evidence="2" id="KW-1185">Reference proteome</keyword>
<comment type="caution">
    <text evidence="1">The sequence shown here is derived from an EMBL/GenBank/DDBJ whole genome shotgun (WGS) entry which is preliminary data.</text>
</comment>
<dbReference type="AlphaFoldDB" id="A0AA35WZ79"/>
<evidence type="ECO:0000313" key="2">
    <source>
        <dbReference type="Proteomes" id="UP001174909"/>
    </source>
</evidence>
<dbReference type="EMBL" id="CASHTH010002586">
    <property type="protein sequence ID" value="CAI8032155.1"/>
    <property type="molecule type" value="Genomic_DNA"/>
</dbReference>
<protein>
    <submittedName>
        <fullName evidence="1">Uncharacterized protein</fullName>
    </submittedName>
</protein>
<evidence type="ECO:0000313" key="1">
    <source>
        <dbReference type="EMBL" id="CAI8032155.1"/>
    </source>
</evidence>
<sequence length="77" mass="8745">CECHSACRRGHRVTADCACEKLTCSNSRGPDECLAASCDYDHTKYCKYNSKTQSCMCPCCVSREDPIHQSWCLDWSR</sequence>
<gene>
    <name evidence="1" type="ORF">GBAR_LOCUS18205</name>
</gene>
<dbReference type="Proteomes" id="UP001174909">
    <property type="component" value="Unassembled WGS sequence"/>
</dbReference>
<proteinExistence type="predicted"/>